<evidence type="ECO:0000313" key="5">
    <source>
        <dbReference type="Proteomes" id="UP000198854"/>
    </source>
</evidence>
<keyword evidence="5" id="KW-1185">Reference proteome</keyword>
<keyword evidence="3" id="KW-1005">Bacterial flagellum biogenesis</keyword>
<evidence type="ECO:0000256" key="1">
    <source>
        <dbReference type="ARBA" id="ARBA00002397"/>
    </source>
</evidence>
<reference evidence="4 5" key="1">
    <citation type="submission" date="2016-10" db="EMBL/GenBank/DDBJ databases">
        <authorList>
            <person name="de Groot N.N."/>
        </authorList>
    </citation>
    <scope>NUCLEOTIDE SEQUENCE [LARGE SCALE GENOMIC DNA]</scope>
    <source>
        <strain evidence="4 5">CGMCC 1.10228</strain>
    </source>
</reference>
<dbReference type="SUPFAM" id="SSF140566">
    <property type="entry name" value="FlgN-like"/>
    <property type="match status" value="1"/>
</dbReference>
<evidence type="ECO:0000313" key="4">
    <source>
        <dbReference type="EMBL" id="SDG69596.1"/>
    </source>
</evidence>
<dbReference type="Proteomes" id="UP000198854">
    <property type="component" value="Unassembled WGS sequence"/>
</dbReference>
<gene>
    <name evidence="4" type="ORF">SAMN04488136_101321</name>
</gene>
<dbReference type="Gene3D" id="1.20.58.300">
    <property type="entry name" value="FlgN-like"/>
    <property type="match status" value="1"/>
</dbReference>
<dbReference type="EMBL" id="FNDD01000001">
    <property type="protein sequence ID" value="SDG69596.1"/>
    <property type="molecule type" value="Genomic_DNA"/>
</dbReference>
<dbReference type="RefSeq" id="WP_093268712.1">
    <property type="nucleotide sequence ID" value="NZ_FNDD01000001.1"/>
</dbReference>
<dbReference type="GO" id="GO:0044780">
    <property type="term" value="P:bacterial-type flagellum assembly"/>
    <property type="evidence" value="ECO:0007669"/>
    <property type="project" value="InterPro"/>
</dbReference>
<keyword evidence="4" id="KW-0966">Cell projection</keyword>
<protein>
    <submittedName>
        <fullName evidence="4">Flagella synthesis protein FlgN</fullName>
    </submittedName>
</protein>
<name>A0A1G7WCA7_9VIBR</name>
<evidence type="ECO:0000256" key="2">
    <source>
        <dbReference type="ARBA" id="ARBA00007703"/>
    </source>
</evidence>
<dbReference type="InterPro" id="IPR007809">
    <property type="entry name" value="FlgN-like"/>
</dbReference>
<dbReference type="OrthoDB" id="5900563at2"/>
<accession>A0A1G7WCA7</accession>
<keyword evidence="4" id="KW-0282">Flagellum</keyword>
<evidence type="ECO:0000256" key="3">
    <source>
        <dbReference type="ARBA" id="ARBA00022795"/>
    </source>
</evidence>
<dbReference type="STRING" id="861298.SAMN04488136_101321"/>
<comment type="similarity">
    <text evidence="2">Belongs to the FlgN family.</text>
</comment>
<keyword evidence="4" id="KW-0969">Cilium</keyword>
<dbReference type="InterPro" id="IPR036679">
    <property type="entry name" value="FlgN-like_sf"/>
</dbReference>
<organism evidence="4 5">
    <name type="scientific">Vibrio xiamenensis</name>
    <dbReference type="NCBI Taxonomy" id="861298"/>
    <lineage>
        <taxon>Bacteria</taxon>
        <taxon>Pseudomonadati</taxon>
        <taxon>Pseudomonadota</taxon>
        <taxon>Gammaproteobacteria</taxon>
        <taxon>Vibrionales</taxon>
        <taxon>Vibrionaceae</taxon>
        <taxon>Vibrio</taxon>
    </lineage>
</organism>
<proteinExistence type="inferred from homology"/>
<comment type="function">
    <text evidence="1">Required for the efficient initiation of filament assembly.</text>
</comment>
<dbReference type="Pfam" id="PF05130">
    <property type="entry name" value="FlgN"/>
    <property type="match status" value="1"/>
</dbReference>
<dbReference type="AlphaFoldDB" id="A0A1G7WCA7"/>
<sequence>MAALKDLVEFQLQSAKSLSLLLEKEKEAITQRISKNIEAIAHEKITLISQLQTTDERIKRHPEVKNLTDDPELKVYVDEIRSVVHDCQQANDVNGEALRNAQLSFNKLNNLMKQSQGKLGMTYNSDGQTQNVSTLGTNVKA</sequence>